<dbReference type="GO" id="GO:0004497">
    <property type="term" value="F:monooxygenase activity"/>
    <property type="evidence" value="ECO:0007669"/>
    <property type="project" value="UniProtKB-KW"/>
</dbReference>
<evidence type="ECO:0000256" key="5">
    <source>
        <dbReference type="ARBA" id="ARBA00023033"/>
    </source>
</evidence>
<proteinExistence type="inferred from homology"/>
<dbReference type="Pfam" id="PF13450">
    <property type="entry name" value="NAD_binding_8"/>
    <property type="match status" value="1"/>
</dbReference>
<dbReference type="SUPFAM" id="SSF54373">
    <property type="entry name" value="FAD-linked reductases, C-terminal domain"/>
    <property type="match status" value="1"/>
</dbReference>
<evidence type="ECO:0000256" key="2">
    <source>
        <dbReference type="ARBA" id="ARBA00022630"/>
    </source>
</evidence>
<evidence type="ECO:0000259" key="7">
    <source>
        <dbReference type="Pfam" id="PF01494"/>
    </source>
</evidence>
<feature type="signal peptide" evidence="6">
    <location>
        <begin position="1"/>
        <end position="18"/>
    </location>
</feature>
<evidence type="ECO:0000313" key="9">
    <source>
        <dbReference type="Proteomes" id="UP001285441"/>
    </source>
</evidence>
<name>A0AAE0P4L8_9PEZI</name>
<dbReference type="Pfam" id="PF01494">
    <property type="entry name" value="FAD_binding_3"/>
    <property type="match status" value="1"/>
</dbReference>
<feature type="chain" id="PRO_5042037321" evidence="6">
    <location>
        <begin position="19"/>
        <end position="459"/>
    </location>
</feature>
<reference evidence="8" key="2">
    <citation type="submission" date="2023-06" db="EMBL/GenBank/DDBJ databases">
        <authorList>
            <consortium name="Lawrence Berkeley National Laboratory"/>
            <person name="Haridas S."/>
            <person name="Hensen N."/>
            <person name="Bonometti L."/>
            <person name="Westerberg I."/>
            <person name="Brannstrom I.O."/>
            <person name="Guillou S."/>
            <person name="Cros-Aarteil S."/>
            <person name="Calhoun S."/>
            <person name="Kuo A."/>
            <person name="Mondo S."/>
            <person name="Pangilinan J."/>
            <person name="Riley R."/>
            <person name="LaButti K."/>
            <person name="Andreopoulos B."/>
            <person name="Lipzen A."/>
            <person name="Chen C."/>
            <person name="Yanf M."/>
            <person name="Daum C."/>
            <person name="Ng V."/>
            <person name="Clum A."/>
            <person name="Steindorff A."/>
            <person name="Ohm R."/>
            <person name="Martin F."/>
            <person name="Silar P."/>
            <person name="Natvig D."/>
            <person name="Lalanne C."/>
            <person name="Gautier V."/>
            <person name="Ament-velasquez S.L."/>
            <person name="Kruys A."/>
            <person name="Hutchinson M.I."/>
            <person name="Powell A.J."/>
            <person name="Barry K."/>
            <person name="Miller A.N."/>
            <person name="Grigoriev I.V."/>
            <person name="Debuchy R."/>
            <person name="Gladieux P."/>
            <person name="Thoren M.H."/>
            <person name="Johannesson H."/>
        </authorList>
    </citation>
    <scope>NUCLEOTIDE SEQUENCE</scope>
    <source>
        <strain evidence="8">CBS 232.78</strain>
    </source>
</reference>
<feature type="domain" description="FAD-binding" evidence="7">
    <location>
        <begin position="151"/>
        <end position="367"/>
    </location>
</feature>
<comment type="caution">
    <text evidence="8">The sequence shown here is derived from an EMBL/GenBank/DDBJ whole genome shotgun (WGS) entry which is preliminary data.</text>
</comment>
<keyword evidence="6" id="KW-0732">Signal</keyword>
<sequence>MSLHIVIVGAGIAGLSAGVALRRAGHTVDIYERSAMNNEVGAAINVPPNAGRFLTAWGLDPLVSRFVKAHKTSFVDPVTLETTATISHAQNRSRYGGVDLWFAHRVDLHDALKKMATSLAGPGLPVTIHLQSSVTGYEPDAPSILLSDGTVIPADLVVGADGVHCLASEVVLGRKVEPTSPAHYNCCYRFLIPAATLEEDPATRFWNFDTDGQKASLRIITHNATSRRIVSYPCRDNEVHNFVGIFYDESVKSATREDYLASVDKTIVLERFADFHPSLLAVVNKATEIKRWPLLYRPPIATWHKGRLVLAGDAAHPMLPHQGQGGAQGLEDGCVLGIVLYGVSTPEEIENRLKLYEKIRRNRASAVQILSNVGQDQTHLVSDELKPFMEESVIPENPSEILDFTFAHDVVGAALKVMQDYDENYQLPPGFQASRLTVIIFAIVSTCISNQAIEREILA</sequence>
<evidence type="ECO:0000256" key="3">
    <source>
        <dbReference type="ARBA" id="ARBA00022827"/>
    </source>
</evidence>
<dbReference type="InterPro" id="IPR050493">
    <property type="entry name" value="FAD-dep_Monooxygenase_BioMet"/>
</dbReference>
<comment type="similarity">
    <text evidence="1">Belongs to the paxM FAD-dependent monooxygenase family.</text>
</comment>
<dbReference type="InterPro" id="IPR002938">
    <property type="entry name" value="FAD-bd"/>
</dbReference>
<dbReference type="SUPFAM" id="SSF51905">
    <property type="entry name" value="FAD/NAD(P)-binding domain"/>
    <property type="match status" value="1"/>
</dbReference>
<gene>
    <name evidence="8" type="ORF">B0H63DRAFT_498370</name>
</gene>
<dbReference type="AlphaFoldDB" id="A0AAE0P4L8"/>
<dbReference type="InterPro" id="IPR036188">
    <property type="entry name" value="FAD/NAD-bd_sf"/>
</dbReference>
<dbReference type="EMBL" id="JAULSW010000001">
    <property type="protein sequence ID" value="KAK3392895.1"/>
    <property type="molecule type" value="Genomic_DNA"/>
</dbReference>
<dbReference type="GO" id="GO:0071949">
    <property type="term" value="F:FAD binding"/>
    <property type="evidence" value="ECO:0007669"/>
    <property type="project" value="InterPro"/>
</dbReference>
<evidence type="ECO:0000313" key="8">
    <source>
        <dbReference type="EMBL" id="KAK3392895.1"/>
    </source>
</evidence>
<evidence type="ECO:0000256" key="1">
    <source>
        <dbReference type="ARBA" id="ARBA00007992"/>
    </source>
</evidence>
<organism evidence="8 9">
    <name type="scientific">Podospora didyma</name>
    <dbReference type="NCBI Taxonomy" id="330526"/>
    <lineage>
        <taxon>Eukaryota</taxon>
        <taxon>Fungi</taxon>
        <taxon>Dikarya</taxon>
        <taxon>Ascomycota</taxon>
        <taxon>Pezizomycotina</taxon>
        <taxon>Sordariomycetes</taxon>
        <taxon>Sordariomycetidae</taxon>
        <taxon>Sordariales</taxon>
        <taxon>Podosporaceae</taxon>
        <taxon>Podospora</taxon>
    </lineage>
</organism>
<keyword evidence="4" id="KW-0560">Oxidoreductase</keyword>
<dbReference type="PRINTS" id="PR00420">
    <property type="entry name" value="RNGMNOXGNASE"/>
</dbReference>
<keyword evidence="9" id="KW-1185">Reference proteome</keyword>
<keyword evidence="5" id="KW-0503">Monooxygenase</keyword>
<reference evidence="8" key="1">
    <citation type="journal article" date="2023" name="Mol. Phylogenet. Evol.">
        <title>Genome-scale phylogeny and comparative genomics of the fungal order Sordariales.</title>
        <authorList>
            <person name="Hensen N."/>
            <person name="Bonometti L."/>
            <person name="Westerberg I."/>
            <person name="Brannstrom I.O."/>
            <person name="Guillou S."/>
            <person name="Cros-Aarteil S."/>
            <person name="Calhoun S."/>
            <person name="Haridas S."/>
            <person name="Kuo A."/>
            <person name="Mondo S."/>
            <person name="Pangilinan J."/>
            <person name="Riley R."/>
            <person name="LaButti K."/>
            <person name="Andreopoulos B."/>
            <person name="Lipzen A."/>
            <person name="Chen C."/>
            <person name="Yan M."/>
            <person name="Daum C."/>
            <person name="Ng V."/>
            <person name="Clum A."/>
            <person name="Steindorff A."/>
            <person name="Ohm R.A."/>
            <person name="Martin F."/>
            <person name="Silar P."/>
            <person name="Natvig D.O."/>
            <person name="Lalanne C."/>
            <person name="Gautier V."/>
            <person name="Ament-Velasquez S.L."/>
            <person name="Kruys A."/>
            <person name="Hutchinson M.I."/>
            <person name="Powell A.J."/>
            <person name="Barry K."/>
            <person name="Miller A.N."/>
            <person name="Grigoriev I.V."/>
            <person name="Debuchy R."/>
            <person name="Gladieux P."/>
            <person name="Hiltunen Thoren M."/>
            <person name="Johannesson H."/>
        </authorList>
    </citation>
    <scope>NUCLEOTIDE SEQUENCE</scope>
    <source>
        <strain evidence="8">CBS 232.78</strain>
    </source>
</reference>
<keyword evidence="2" id="KW-0285">Flavoprotein</keyword>
<keyword evidence="3" id="KW-0274">FAD</keyword>
<evidence type="ECO:0000256" key="6">
    <source>
        <dbReference type="SAM" id="SignalP"/>
    </source>
</evidence>
<evidence type="ECO:0000256" key="4">
    <source>
        <dbReference type="ARBA" id="ARBA00023002"/>
    </source>
</evidence>
<dbReference type="PANTHER" id="PTHR13789:SF215">
    <property type="entry name" value="FAD-BINDING DOMAIN-CONTAINING PROTEIN-RELATED"/>
    <property type="match status" value="1"/>
</dbReference>
<dbReference type="Gene3D" id="3.50.50.60">
    <property type="entry name" value="FAD/NAD(P)-binding domain"/>
    <property type="match status" value="1"/>
</dbReference>
<protein>
    <submittedName>
        <fullName evidence="8">FAD binding domain-containing protein</fullName>
    </submittedName>
</protein>
<dbReference type="Proteomes" id="UP001285441">
    <property type="component" value="Unassembled WGS sequence"/>
</dbReference>
<accession>A0AAE0P4L8</accession>
<dbReference type="PANTHER" id="PTHR13789">
    <property type="entry name" value="MONOOXYGENASE"/>
    <property type="match status" value="1"/>
</dbReference>